<dbReference type="EMBL" id="JAACJN010000291">
    <property type="protein sequence ID" value="KAF5350837.1"/>
    <property type="molecule type" value="Genomic_DNA"/>
</dbReference>
<protein>
    <submittedName>
        <fullName evidence="2">Uncharacterized protein</fullName>
    </submittedName>
</protein>
<dbReference type="Proteomes" id="UP000518752">
    <property type="component" value="Unassembled WGS sequence"/>
</dbReference>
<keyword evidence="3" id="KW-1185">Reference proteome</keyword>
<name>A0A8H5CZG9_9AGAR</name>
<organism evidence="2 3">
    <name type="scientific">Collybiopsis confluens</name>
    <dbReference type="NCBI Taxonomy" id="2823264"/>
    <lineage>
        <taxon>Eukaryota</taxon>
        <taxon>Fungi</taxon>
        <taxon>Dikarya</taxon>
        <taxon>Basidiomycota</taxon>
        <taxon>Agaricomycotina</taxon>
        <taxon>Agaricomycetes</taxon>
        <taxon>Agaricomycetidae</taxon>
        <taxon>Agaricales</taxon>
        <taxon>Marasmiineae</taxon>
        <taxon>Omphalotaceae</taxon>
        <taxon>Collybiopsis</taxon>
    </lineage>
</organism>
<feature type="region of interest" description="Disordered" evidence="1">
    <location>
        <begin position="1"/>
        <end position="20"/>
    </location>
</feature>
<evidence type="ECO:0000313" key="3">
    <source>
        <dbReference type="Proteomes" id="UP000518752"/>
    </source>
</evidence>
<gene>
    <name evidence="2" type="ORF">D9757_012830</name>
</gene>
<proteinExistence type="predicted"/>
<comment type="caution">
    <text evidence="2">The sequence shown here is derived from an EMBL/GenBank/DDBJ whole genome shotgun (WGS) entry which is preliminary data.</text>
</comment>
<dbReference type="AlphaFoldDB" id="A0A8H5CZG9"/>
<feature type="compositionally biased region" description="Basic and acidic residues" evidence="1">
    <location>
        <begin position="1"/>
        <end position="12"/>
    </location>
</feature>
<accession>A0A8H5CZG9</accession>
<sequence>MDDESKQSHQSDSEDLNTDLDICSPDSSEFGVTAAGNHGRKRIKKGQHYSHLEIGRIFIVVLDLHSSHMKELNRWCSGREIPDTMEKREALGFFKATPDNTTMISYSGGIDLVLVAWMTTYSSVGHGAIKAILPEERRSSKYENEWSVGTFLTGHPRCTLLPLAGGNDNDIA</sequence>
<reference evidence="2 3" key="1">
    <citation type="journal article" date="2020" name="ISME J.">
        <title>Uncovering the hidden diversity of litter-decomposition mechanisms in mushroom-forming fungi.</title>
        <authorList>
            <person name="Floudas D."/>
            <person name="Bentzer J."/>
            <person name="Ahren D."/>
            <person name="Johansson T."/>
            <person name="Persson P."/>
            <person name="Tunlid A."/>
        </authorList>
    </citation>
    <scope>NUCLEOTIDE SEQUENCE [LARGE SCALE GENOMIC DNA]</scope>
    <source>
        <strain evidence="2 3">CBS 406.79</strain>
    </source>
</reference>
<evidence type="ECO:0000313" key="2">
    <source>
        <dbReference type="EMBL" id="KAF5350837.1"/>
    </source>
</evidence>
<evidence type="ECO:0000256" key="1">
    <source>
        <dbReference type="SAM" id="MobiDB-lite"/>
    </source>
</evidence>